<keyword evidence="4" id="KW-0186">Copper</keyword>
<comment type="similarity">
    <text evidence="1">Belongs to the multicopper oxidase family.</text>
</comment>
<dbReference type="GO" id="GO:0016491">
    <property type="term" value="F:oxidoreductase activity"/>
    <property type="evidence" value="ECO:0007669"/>
    <property type="project" value="UniProtKB-KW"/>
</dbReference>
<proteinExistence type="inferred from homology"/>
<keyword evidence="5" id="KW-0732">Signal</keyword>
<dbReference type="InterPro" id="IPR011707">
    <property type="entry name" value="Cu-oxidase-like_N"/>
</dbReference>
<dbReference type="PROSITE" id="PS00079">
    <property type="entry name" value="MULTICOPPER_OXIDASE1"/>
    <property type="match status" value="1"/>
</dbReference>
<dbReference type="Pfam" id="PF07731">
    <property type="entry name" value="Cu-oxidase_2"/>
    <property type="match status" value="1"/>
</dbReference>
<feature type="signal peptide" evidence="5">
    <location>
        <begin position="1"/>
        <end position="24"/>
    </location>
</feature>
<dbReference type="EMBL" id="KZ303551">
    <property type="protein sequence ID" value="PIA12999.1"/>
    <property type="molecule type" value="Genomic_DNA"/>
</dbReference>
<evidence type="ECO:0000259" key="6">
    <source>
        <dbReference type="Pfam" id="PF00394"/>
    </source>
</evidence>
<evidence type="ECO:0000313" key="9">
    <source>
        <dbReference type="EMBL" id="PIA12999.1"/>
    </source>
</evidence>
<organism evidence="9 10">
    <name type="scientific">Coemansia reversa (strain ATCC 12441 / NRRL 1564)</name>
    <dbReference type="NCBI Taxonomy" id="763665"/>
    <lineage>
        <taxon>Eukaryota</taxon>
        <taxon>Fungi</taxon>
        <taxon>Fungi incertae sedis</taxon>
        <taxon>Zoopagomycota</taxon>
        <taxon>Kickxellomycotina</taxon>
        <taxon>Kickxellomycetes</taxon>
        <taxon>Kickxellales</taxon>
        <taxon>Kickxellaceae</taxon>
        <taxon>Coemansia</taxon>
    </lineage>
</organism>
<feature type="chain" id="PRO_5013727513" description="Cupredoxin" evidence="5">
    <location>
        <begin position="25"/>
        <end position="563"/>
    </location>
</feature>
<dbReference type="STRING" id="763665.A0A2G5B1W1"/>
<evidence type="ECO:0000256" key="2">
    <source>
        <dbReference type="ARBA" id="ARBA00022723"/>
    </source>
</evidence>
<evidence type="ECO:0000256" key="1">
    <source>
        <dbReference type="ARBA" id="ARBA00010609"/>
    </source>
</evidence>
<evidence type="ECO:0000256" key="4">
    <source>
        <dbReference type="ARBA" id="ARBA00023008"/>
    </source>
</evidence>
<dbReference type="SUPFAM" id="SSF49503">
    <property type="entry name" value="Cupredoxins"/>
    <property type="match status" value="3"/>
</dbReference>
<dbReference type="GO" id="GO:0005507">
    <property type="term" value="F:copper ion binding"/>
    <property type="evidence" value="ECO:0007669"/>
    <property type="project" value="InterPro"/>
</dbReference>
<feature type="domain" description="Plastocyanin-like" evidence="6">
    <location>
        <begin position="158"/>
        <end position="285"/>
    </location>
</feature>
<dbReference type="PANTHER" id="PTHR11709">
    <property type="entry name" value="MULTI-COPPER OXIDASE"/>
    <property type="match status" value="1"/>
</dbReference>
<dbReference type="InterPro" id="IPR002355">
    <property type="entry name" value="Cu_oxidase_Cu_BS"/>
</dbReference>
<dbReference type="AlphaFoldDB" id="A0A2G5B1W1"/>
<evidence type="ECO:0008006" key="11">
    <source>
        <dbReference type="Google" id="ProtNLM"/>
    </source>
</evidence>
<reference evidence="9 10" key="1">
    <citation type="journal article" date="2015" name="Genome Biol. Evol.">
        <title>Phylogenomic analyses indicate that early fungi evolved digesting cell walls of algal ancestors of land plants.</title>
        <authorList>
            <person name="Chang Y."/>
            <person name="Wang S."/>
            <person name="Sekimoto S."/>
            <person name="Aerts A.L."/>
            <person name="Choi C."/>
            <person name="Clum A."/>
            <person name="LaButti K.M."/>
            <person name="Lindquist E.A."/>
            <person name="Yee Ngan C."/>
            <person name="Ohm R.A."/>
            <person name="Salamov A.A."/>
            <person name="Grigoriev I.V."/>
            <person name="Spatafora J.W."/>
            <person name="Berbee M.L."/>
        </authorList>
    </citation>
    <scope>NUCLEOTIDE SEQUENCE [LARGE SCALE GENOMIC DNA]</scope>
    <source>
        <strain evidence="9 10">NRRL 1564</strain>
    </source>
</reference>
<feature type="domain" description="Plastocyanin-like" evidence="7">
    <location>
        <begin position="372"/>
        <end position="508"/>
    </location>
</feature>
<dbReference type="PROSITE" id="PS00080">
    <property type="entry name" value="MULTICOPPER_OXIDASE2"/>
    <property type="match status" value="1"/>
</dbReference>
<evidence type="ECO:0000259" key="7">
    <source>
        <dbReference type="Pfam" id="PF07731"/>
    </source>
</evidence>
<keyword evidence="3" id="KW-0560">Oxidoreductase</keyword>
<evidence type="ECO:0000313" key="10">
    <source>
        <dbReference type="Proteomes" id="UP000242474"/>
    </source>
</evidence>
<dbReference type="Proteomes" id="UP000242474">
    <property type="component" value="Unassembled WGS sequence"/>
</dbReference>
<protein>
    <recommendedName>
        <fullName evidence="11">Cupredoxin</fullName>
    </recommendedName>
</protein>
<evidence type="ECO:0000256" key="5">
    <source>
        <dbReference type="SAM" id="SignalP"/>
    </source>
</evidence>
<dbReference type="InterPro" id="IPR011706">
    <property type="entry name" value="Cu-oxidase_C"/>
</dbReference>
<dbReference type="InterPro" id="IPR001117">
    <property type="entry name" value="Cu-oxidase_2nd"/>
</dbReference>
<dbReference type="InterPro" id="IPR045087">
    <property type="entry name" value="Cu-oxidase_fam"/>
</dbReference>
<feature type="domain" description="Plastocyanin-like" evidence="8">
    <location>
        <begin position="34"/>
        <end position="148"/>
    </location>
</feature>
<dbReference type="InterPro" id="IPR033138">
    <property type="entry name" value="Cu_oxidase_CS"/>
</dbReference>
<dbReference type="PANTHER" id="PTHR11709:SF511">
    <property type="entry name" value="LACCASE"/>
    <property type="match status" value="1"/>
</dbReference>
<name>A0A2G5B1W1_COERN</name>
<keyword evidence="2" id="KW-0479">Metal-binding</keyword>
<evidence type="ECO:0000256" key="3">
    <source>
        <dbReference type="ARBA" id="ARBA00023002"/>
    </source>
</evidence>
<keyword evidence="10" id="KW-1185">Reference proteome</keyword>
<dbReference type="Pfam" id="PF07732">
    <property type="entry name" value="Cu-oxidase_3"/>
    <property type="match status" value="1"/>
</dbReference>
<dbReference type="OrthoDB" id="2121828at2759"/>
<dbReference type="Pfam" id="PF00394">
    <property type="entry name" value="Cu-oxidase"/>
    <property type="match status" value="1"/>
</dbReference>
<sequence>MLLTILWAIQFLFASVVLFQGALTDRVVVDWDIGYVSVNRDGINLRRAIGVNGKLPIPPIMATVGDTIELNVYNSLDKSTSVHAHGLFQRGTTHMDGPAMATQCGIPPNGTFTYIYNLEQTGTYWVHGHDNHQNSDGLRAPLVVYEKAESEPYNYDEDILLSLEDWFKEEYAERERQTLDPNESFPPPHGYGFGLINGFNGNDTEPLHFQPGKTYRLRLVNMASLMWFQFSLPGHKMQVIEVDGINTEALEVDGINIAPAQRYSVLVTAHDSNEFNYIYNATLHANFIPPSPGLTPRVYTGKIIYNPDAPQNQDTVCYECQGFKWLDDIELQSLDKEPELVADRQLEYEIGNQLFSTGQRLDHFNNVTFAHAKVPTLYTALSMGSQAMDSRVYGPQSNAVVLNHQENIELTIHNPNNMPHPLHLHGHAFQIIEYGQANSRFPIPEEFQGVATTRYVNMPVKRDTVSIPEYSYVKIRFCADNPGVWLFHCHLDIHFAMGMAMMFVEAPDVLQETLKIPNAMYEFCHTQDIATVGNAAGNKLLDFSGLQQAPTVVERVSNSSVSD</sequence>
<dbReference type="InterPro" id="IPR008972">
    <property type="entry name" value="Cupredoxin"/>
</dbReference>
<accession>A0A2G5B1W1</accession>
<gene>
    <name evidence="9" type="ORF">COEREDRAFT_50039</name>
</gene>
<dbReference type="Gene3D" id="2.60.40.420">
    <property type="entry name" value="Cupredoxins - blue copper proteins"/>
    <property type="match status" value="3"/>
</dbReference>
<evidence type="ECO:0000259" key="8">
    <source>
        <dbReference type="Pfam" id="PF07732"/>
    </source>
</evidence>